<dbReference type="Gene3D" id="2.60.40.1400">
    <property type="entry name" value="G protein-activated inward rectifier potassium channel 1"/>
    <property type="match status" value="1"/>
</dbReference>
<comment type="similarity">
    <text evidence="11">Belongs to the inward rectifier-type potassium channel (TC 1.A.2.1) family.</text>
</comment>
<feature type="domain" description="Inward rectifier potassium channel C-terminal" evidence="15">
    <location>
        <begin position="159"/>
        <end position="304"/>
    </location>
</feature>
<evidence type="ECO:0000313" key="16">
    <source>
        <dbReference type="EMBL" id="KAK9803836.1"/>
    </source>
</evidence>
<dbReference type="Pfam" id="PF07885">
    <property type="entry name" value="Ion_trans_2"/>
    <property type="match status" value="1"/>
</dbReference>
<comment type="caution">
    <text evidence="16">The sequence shown here is derived from an EMBL/GenBank/DDBJ whole genome shotgun (WGS) entry which is preliminary data.</text>
</comment>
<dbReference type="InterPro" id="IPR013518">
    <property type="entry name" value="K_chnl_inward-rec_Kir_cyto"/>
</dbReference>
<accession>A0AAW1P5B4</accession>
<feature type="compositionally biased region" description="Polar residues" evidence="12">
    <location>
        <begin position="350"/>
        <end position="359"/>
    </location>
</feature>
<keyword evidence="10 11" id="KW-0407">Ion channel</keyword>
<evidence type="ECO:0000256" key="1">
    <source>
        <dbReference type="ARBA" id="ARBA00004141"/>
    </source>
</evidence>
<dbReference type="Gene3D" id="1.10.287.70">
    <property type="match status" value="1"/>
</dbReference>
<evidence type="ECO:0000256" key="5">
    <source>
        <dbReference type="ARBA" id="ARBA00022882"/>
    </source>
</evidence>
<dbReference type="SUPFAM" id="SSF81324">
    <property type="entry name" value="Voltage-gated potassium channels"/>
    <property type="match status" value="1"/>
</dbReference>
<name>A0AAW1P5B4_9CHLO</name>
<keyword evidence="4 11" id="KW-0812">Transmembrane</keyword>
<comment type="subcellular location">
    <subcellularLocation>
        <location evidence="1 11">Membrane</location>
        <topology evidence="1 11">Multi-pass membrane protein</topology>
    </subcellularLocation>
</comment>
<evidence type="ECO:0000256" key="6">
    <source>
        <dbReference type="ARBA" id="ARBA00022958"/>
    </source>
</evidence>
<gene>
    <name evidence="16" type="ORF">WJX73_005669</name>
</gene>
<dbReference type="GO" id="GO:1990573">
    <property type="term" value="P:potassium ion import across plasma membrane"/>
    <property type="evidence" value="ECO:0007669"/>
    <property type="project" value="TreeGrafter"/>
</dbReference>
<keyword evidence="7 13" id="KW-1133">Transmembrane helix</keyword>
<feature type="region of interest" description="Disordered" evidence="12">
    <location>
        <begin position="452"/>
        <end position="481"/>
    </location>
</feature>
<evidence type="ECO:0000256" key="13">
    <source>
        <dbReference type="SAM" id="Phobius"/>
    </source>
</evidence>
<evidence type="ECO:0000259" key="14">
    <source>
        <dbReference type="Pfam" id="PF07885"/>
    </source>
</evidence>
<dbReference type="Pfam" id="PF17655">
    <property type="entry name" value="IRK_C"/>
    <property type="match status" value="1"/>
</dbReference>
<dbReference type="EMBL" id="JALJOQ010000055">
    <property type="protein sequence ID" value="KAK9803836.1"/>
    <property type="molecule type" value="Genomic_DNA"/>
</dbReference>
<dbReference type="GO" id="GO:0034765">
    <property type="term" value="P:regulation of monoatomic ion transmembrane transport"/>
    <property type="evidence" value="ECO:0007669"/>
    <property type="project" value="TreeGrafter"/>
</dbReference>
<reference evidence="16 17" key="1">
    <citation type="journal article" date="2024" name="Nat. Commun.">
        <title>Phylogenomics reveals the evolutionary origins of lichenization in chlorophyte algae.</title>
        <authorList>
            <person name="Puginier C."/>
            <person name="Libourel C."/>
            <person name="Otte J."/>
            <person name="Skaloud P."/>
            <person name="Haon M."/>
            <person name="Grisel S."/>
            <person name="Petersen M."/>
            <person name="Berrin J.G."/>
            <person name="Delaux P.M."/>
            <person name="Dal Grande F."/>
            <person name="Keller J."/>
        </authorList>
    </citation>
    <scope>NUCLEOTIDE SEQUENCE [LARGE SCALE GENOMIC DNA]</scope>
    <source>
        <strain evidence="16 17">SAG 2036</strain>
    </source>
</reference>
<evidence type="ECO:0000256" key="9">
    <source>
        <dbReference type="ARBA" id="ARBA00023136"/>
    </source>
</evidence>
<evidence type="ECO:0000256" key="2">
    <source>
        <dbReference type="ARBA" id="ARBA00022448"/>
    </source>
</evidence>
<evidence type="ECO:0000256" key="10">
    <source>
        <dbReference type="ARBA" id="ARBA00023303"/>
    </source>
</evidence>
<dbReference type="InterPro" id="IPR014756">
    <property type="entry name" value="Ig_E-set"/>
</dbReference>
<evidence type="ECO:0000256" key="11">
    <source>
        <dbReference type="RuleBase" id="RU003822"/>
    </source>
</evidence>
<keyword evidence="9 13" id="KW-0472">Membrane</keyword>
<evidence type="ECO:0000256" key="12">
    <source>
        <dbReference type="SAM" id="MobiDB-lite"/>
    </source>
</evidence>
<protein>
    <recommendedName>
        <fullName evidence="18">Inward rectifier potassium channel</fullName>
    </recommendedName>
</protein>
<dbReference type="InterPro" id="IPR013099">
    <property type="entry name" value="K_chnl_dom"/>
</dbReference>
<evidence type="ECO:0008006" key="18">
    <source>
        <dbReference type="Google" id="ProtNLM"/>
    </source>
</evidence>
<keyword evidence="8 11" id="KW-0406">Ion transport</keyword>
<dbReference type="AlphaFoldDB" id="A0AAW1P5B4"/>
<organism evidence="16 17">
    <name type="scientific">Symbiochloris irregularis</name>
    <dbReference type="NCBI Taxonomy" id="706552"/>
    <lineage>
        <taxon>Eukaryota</taxon>
        <taxon>Viridiplantae</taxon>
        <taxon>Chlorophyta</taxon>
        <taxon>core chlorophytes</taxon>
        <taxon>Trebouxiophyceae</taxon>
        <taxon>Trebouxiales</taxon>
        <taxon>Trebouxiaceae</taxon>
        <taxon>Symbiochloris</taxon>
    </lineage>
</organism>
<feature type="compositionally biased region" description="Basic and acidic residues" evidence="12">
    <location>
        <begin position="330"/>
        <end position="344"/>
    </location>
</feature>
<feature type="domain" description="Potassium channel" evidence="14">
    <location>
        <begin position="67"/>
        <end position="150"/>
    </location>
</feature>
<dbReference type="GO" id="GO:0005886">
    <property type="term" value="C:plasma membrane"/>
    <property type="evidence" value="ECO:0007669"/>
    <property type="project" value="TreeGrafter"/>
</dbReference>
<keyword evidence="5 11" id="KW-0851">Voltage-gated channel</keyword>
<feature type="transmembrane region" description="Helical" evidence="13">
    <location>
        <begin position="127"/>
        <end position="149"/>
    </location>
</feature>
<dbReference type="GO" id="GO:0034702">
    <property type="term" value="C:monoatomic ion channel complex"/>
    <property type="evidence" value="ECO:0007669"/>
    <property type="project" value="UniProtKB-KW"/>
</dbReference>
<proteinExistence type="inferred from homology"/>
<dbReference type="SUPFAM" id="SSF81296">
    <property type="entry name" value="E set domains"/>
    <property type="match status" value="1"/>
</dbReference>
<evidence type="ECO:0000256" key="7">
    <source>
        <dbReference type="ARBA" id="ARBA00022989"/>
    </source>
</evidence>
<keyword evidence="2 11" id="KW-0813">Transport</keyword>
<feature type="region of interest" description="Disordered" evidence="12">
    <location>
        <begin position="323"/>
        <end position="392"/>
    </location>
</feature>
<feature type="transmembrane region" description="Helical" evidence="13">
    <location>
        <begin position="99"/>
        <end position="120"/>
    </location>
</feature>
<dbReference type="PANTHER" id="PTHR11767">
    <property type="entry name" value="INWARD RECTIFIER POTASSIUM CHANNEL"/>
    <property type="match status" value="1"/>
</dbReference>
<keyword evidence="6 11" id="KW-0630">Potassium</keyword>
<evidence type="ECO:0000259" key="15">
    <source>
        <dbReference type="Pfam" id="PF17655"/>
    </source>
</evidence>
<keyword evidence="17" id="KW-1185">Reference proteome</keyword>
<feature type="compositionally biased region" description="Basic and acidic residues" evidence="12">
    <location>
        <begin position="375"/>
        <end position="392"/>
    </location>
</feature>
<dbReference type="GO" id="GO:0005242">
    <property type="term" value="F:inward rectifier potassium channel activity"/>
    <property type="evidence" value="ECO:0007669"/>
    <property type="project" value="InterPro"/>
</dbReference>
<sequence length="481" mass="52617">MPPKLQRSNTLKSLLLEKRDSIRITDSVRPVRWKPLGVSRSLYDDFAHLLFEWGYWKCFVFVATAYLAVIILFALLLYVSGSMAGDDFLTGDLPEGWSLFEVCFWFSAVNVITTGFGAVVPASRSSYLLSCLEHFVGLLMGSLLLGIVVSKASLPTSKLVFSSVAVVRKRFGVPHLIFRVGNGRGNFLYTPEIRLSYIRFRKSPEGESVHTEAQLEVVDPVALKPVFFVQHALHPGSPLYGKSAVDLAAENGFIVLTISATDDMTLQTLHSRALYSPADIRWNHTFEDIIVEQLDAKRPVNIRDVVQMSRSIDFARFHNTYEVPDLESTPEGKEEHSAHSEEAAKPQLPHKTTQTQDSARSLYLARGSTTSDSLPHGDVRSHSGQPADDRPNVVDVIPAASAVSTAPSHSAPTQAATSLPSHDEIREALTVLSRLLASNGFNGEAQRPCQACNGGQADGQGGPQNRLSIDGVRKLIGGLTP</sequence>
<evidence type="ECO:0000256" key="8">
    <source>
        <dbReference type="ARBA" id="ARBA00023065"/>
    </source>
</evidence>
<evidence type="ECO:0000256" key="3">
    <source>
        <dbReference type="ARBA" id="ARBA00022538"/>
    </source>
</evidence>
<dbReference type="PANTHER" id="PTHR11767:SF102">
    <property type="entry name" value="INWARDLY RECTIFYING POTASSIUM CHANNEL 1, ISOFORM F"/>
    <property type="match status" value="1"/>
</dbReference>
<dbReference type="InterPro" id="IPR016449">
    <property type="entry name" value="K_chnl_inward-rec_Kir"/>
</dbReference>
<dbReference type="Proteomes" id="UP001465755">
    <property type="component" value="Unassembled WGS sequence"/>
</dbReference>
<dbReference type="InterPro" id="IPR041647">
    <property type="entry name" value="IRK_C"/>
</dbReference>
<evidence type="ECO:0000256" key="4">
    <source>
        <dbReference type="ARBA" id="ARBA00022692"/>
    </source>
</evidence>
<keyword evidence="3 11" id="KW-0633">Potassium transport</keyword>
<feature type="transmembrane region" description="Helical" evidence="13">
    <location>
        <begin position="58"/>
        <end position="79"/>
    </location>
</feature>
<evidence type="ECO:0000313" key="17">
    <source>
        <dbReference type="Proteomes" id="UP001465755"/>
    </source>
</evidence>